<dbReference type="Proteomes" id="UP000294847">
    <property type="component" value="Chromosome 3"/>
</dbReference>
<gene>
    <name evidence="1" type="ORF">PoMZ_04209</name>
</gene>
<reference evidence="1 2" key="1">
    <citation type="journal article" date="2019" name="Mol. Biol. Evol.">
        <title>Blast fungal genomes show frequent chromosomal changes, gene gains and losses, and effector gene turnover.</title>
        <authorList>
            <person name="Gomez Luciano L.B."/>
            <person name="Jason Tsai I."/>
            <person name="Chuma I."/>
            <person name="Tosa Y."/>
            <person name="Chen Y.H."/>
            <person name="Li J.Y."/>
            <person name="Li M.Y."/>
            <person name="Jade Lu M.Y."/>
            <person name="Nakayashiki H."/>
            <person name="Li W.H."/>
        </authorList>
    </citation>
    <scope>NUCLEOTIDE SEQUENCE [LARGE SCALE GENOMIC DNA]</scope>
    <source>
        <strain evidence="1">MZ5-1-6</strain>
    </source>
</reference>
<accession>A0A4P7N977</accession>
<dbReference type="EMBL" id="CP034206">
    <property type="protein sequence ID" value="QBZ59248.1"/>
    <property type="molecule type" value="Genomic_DNA"/>
</dbReference>
<name>A0A4P7N977_PYROR</name>
<evidence type="ECO:0000313" key="2">
    <source>
        <dbReference type="Proteomes" id="UP000294847"/>
    </source>
</evidence>
<organism evidence="1 2">
    <name type="scientific">Pyricularia oryzae</name>
    <name type="common">Rice blast fungus</name>
    <name type="synonym">Magnaporthe oryzae</name>
    <dbReference type="NCBI Taxonomy" id="318829"/>
    <lineage>
        <taxon>Eukaryota</taxon>
        <taxon>Fungi</taxon>
        <taxon>Dikarya</taxon>
        <taxon>Ascomycota</taxon>
        <taxon>Pezizomycotina</taxon>
        <taxon>Sordariomycetes</taxon>
        <taxon>Sordariomycetidae</taxon>
        <taxon>Magnaporthales</taxon>
        <taxon>Pyriculariaceae</taxon>
        <taxon>Pyricularia</taxon>
    </lineage>
</organism>
<evidence type="ECO:0000313" key="1">
    <source>
        <dbReference type="EMBL" id="QBZ59248.1"/>
    </source>
</evidence>
<dbReference type="AlphaFoldDB" id="A0A4P7N977"/>
<protein>
    <submittedName>
        <fullName evidence="1">Uncharacterized protein</fullName>
    </submittedName>
</protein>
<sequence length="157" mass="16658">MLLLFPPLQLLPPLQLPLDRLINYPVVVRGLGVEPKHIPQLARIIFGGLTNPSVKTRRIHSTQKAAHSITHPGIVQACFTAASPLAAFQSVRMWCQNKMGGSSATLNVSPATLPLARDGSSMAFAASRCAFAAFSEDTTLTKFSPLPIATSGTPSAP</sequence>
<proteinExistence type="predicted"/>